<evidence type="ECO:0000256" key="2">
    <source>
        <dbReference type="ARBA" id="ARBA00023125"/>
    </source>
</evidence>
<dbReference type="Pfam" id="PF00455">
    <property type="entry name" value="DeoRC"/>
    <property type="match status" value="1"/>
</dbReference>
<sequence length="249" mass="27801">MLTPERHQIILKTIKKHHTVKLKELVDQTGASESTIRRDLDQLEKEGQIRRVHGGASLRSSTSDEPTLGEKTTKHHEEKIAIARYAASLIHDGDCVFIDAGSTTYEMIPFLKANDITVVTNGLNHLDALNEYQIKTYVLGGYVKHRTRAVVGAGALTNLQQYRFDQCFMGTNGISLEGGYTTPDTEEAAVKQMTLSLSKQRYILADHSKFDEVAFCKFGNLDQADILTNYQGSLLTHYKEKTNIKVVTA</sequence>
<dbReference type="PANTHER" id="PTHR30363:SF56">
    <property type="entry name" value="TRANSCRIPTIONAL REGULATOR, DEOR FAMILY"/>
    <property type="match status" value="1"/>
</dbReference>
<feature type="region of interest" description="Disordered" evidence="4">
    <location>
        <begin position="53"/>
        <end position="74"/>
    </location>
</feature>
<dbReference type="InterPro" id="IPR018356">
    <property type="entry name" value="Tscrpt_reg_HTH_DeoR_CS"/>
</dbReference>
<dbReference type="PRINTS" id="PR00037">
    <property type="entry name" value="HTHLACR"/>
</dbReference>
<evidence type="ECO:0000256" key="1">
    <source>
        <dbReference type="ARBA" id="ARBA00023015"/>
    </source>
</evidence>
<evidence type="ECO:0000256" key="3">
    <source>
        <dbReference type="ARBA" id="ARBA00023163"/>
    </source>
</evidence>
<dbReference type="OrthoDB" id="9797223at2"/>
<dbReference type="InterPro" id="IPR050313">
    <property type="entry name" value="Carb_Metab_HTH_regulators"/>
</dbReference>
<dbReference type="GO" id="GO:0003677">
    <property type="term" value="F:DNA binding"/>
    <property type="evidence" value="ECO:0007669"/>
    <property type="project" value="UniProtKB-KW"/>
</dbReference>
<dbReference type="GO" id="GO:0003700">
    <property type="term" value="F:DNA-binding transcription factor activity"/>
    <property type="evidence" value="ECO:0007669"/>
    <property type="project" value="InterPro"/>
</dbReference>
<feature type="domain" description="HTH deoR-type" evidence="5">
    <location>
        <begin position="3"/>
        <end position="58"/>
    </location>
</feature>
<dbReference type="RefSeq" id="WP_085029070.1">
    <property type="nucleotide sequence ID" value="NZ_CP020772.1"/>
</dbReference>
<dbReference type="Pfam" id="PF08220">
    <property type="entry name" value="HTH_DeoR"/>
    <property type="match status" value="1"/>
</dbReference>
<gene>
    <name evidence="6" type="ORF">HM131_06970</name>
</gene>
<dbReference type="STRING" id="402384.HM131_06970"/>
<dbReference type="Proteomes" id="UP000192527">
    <property type="component" value="Chromosome"/>
</dbReference>
<dbReference type="InterPro" id="IPR036390">
    <property type="entry name" value="WH_DNA-bd_sf"/>
</dbReference>
<keyword evidence="1" id="KW-0805">Transcription regulation</keyword>
<dbReference type="SUPFAM" id="SSF46785">
    <property type="entry name" value="Winged helix' DNA-binding domain"/>
    <property type="match status" value="1"/>
</dbReference>
<reference evidence="6 7" key="1">
    <citation type="submission" date="2017-04" db="EMBL/GenBank/DDBJ databases">
        <title>The whole genome sequencing and assembly of Halobacillus mangrovi strain.</title>
        <authorList>
            <person name="Lee S.-J."/>
            <person name="Park M.-K."/>
            <person name="Kim J.-Y."/>
            <person name="Lee Y.-J."/>
            <person name="Yi H."/>
            <person name="Bahn Y.-S."/>
            <person name="Kim J.F."/>
            <person name="Lee D.-W."/>
        </authorList>
    </citation>
    <scope>NUCLEOTIDE SEQUENCE [LARGE SCALE GENOMIC DNA]</scope>
    <source>
        <strain evidence="6 7">KTB 131</strain>
    </source>
</reference>
<evidence type="ECO:0000256" key="4">
    <source>
        <dbReference type="SAM" id="MobiDB-lite"/>
    </source>
</evidence>
<dbReference type="PROSITE" id="PS00894">
    <property type="entry name" value="HTH_DEOR_1"/>
    <property type="match status" value="1"/>
</dbReference>
<dbReference type="PANTHER" id="PTHR30363">
    <property type="entry name" value="HTH-TYPE TRANSCRIPTIONAL REGULATOR SRLR-RELATED"/>
    <property type="match status" value="1"/>
</dbReference>
<dbReference type="InterPro" id="IPR014036">
    <property type="entry name" value="DeoR-like_C"/>
</dbReference>
<accession>A0A1W5ZTG9</accession>
<dbReference type="InterPro" id="IPR036388">
    <property type="entry name" value="WH-like_DNA-bd_sf"/>
</dbReference>
<keyword evidence="2" id="KW-0238">DNA-binding</keyword>
<protein>
    <submittedName>
        <fullName evidence="6">DeoR family transcriptional regulator</fullName>
    </submittedName>
</protein>
<keyword evidence="7" id="KW-1185">Reference proteome</keyword>
<dbReference type="SUPFAM" id="SSF100950">
    <property type="entry name" value="NagB/RpiA/CoA transferase-like"/>
    <property type="match status" value="1"/>
</dbReference>
<dbReference type="KEGG" id="hmn:HM131_06970"/>
<dbReference type="SMART" id="SM01134">
    <property type="entry name" value="DeoRC"/>
    <property type="match status" value="1"/>
</dbReference>
<evidence type="ECO:0000259" key="5">
    <source>
        <dbReference type="PROSITE" id="PS51000"/>
    </source>
</evidence>
<dbReference type="Gene3D" id="3.40.50.1360">
    <property type="match status" value="1"/>
</dbReference>
<keyword evidence="3" id="KW-0804">Transcription</keyword>
<dbReference type="EMBL" id="CP020772">
    <property type="protein sequence ID" value="ARI76592.1"/>
    <property type="molecule type" value="Genomic_DNA"/>
</dbReference>
<evidence type="ECO:0000313" key="7">
    <source>
        <dbReference type="Proteomes" id="UP000192527"/>
    </source>
</evidence>
<proteinExistence type="predicted"/>
<name>A0A1W5ZTG9_9BACI</name>
<dbReference type="InterPro" id="IPR001034">
    <property type="entry name" value="DeoR_HTH"/>
</dbReference>
<dbReference type="PROSITE" id="PS51000">
    <property type="entry name" value="HTH_DEOR_2"/>
    <property type="match status" value="1"/>
</dbReference>
<evidence type="ECO:0000313" key="6">
    <source>
        <dbReference type="EMBL" id="ARI76592.1"/>
    </source>
</evidence>
<dbReference type="SMART" id="SM00420">
    <property type="entry name" value="HTH_DEOR"/>
    <property type="match status" value="1"/>
</dbReference>
<dbReference type="Gene3D" id="1.10.10.10">
    <property type="entry name" value="Winged helix-like DNA-binding domain superfamily/Winged helix DNA-binding domain"/>
    <property type="match status" value="1"/>
</dbReference>
<dbReference type="InterPro" id="IPR037171">
    <property type="entry name" value="NagB/RpiA_transferase-like"/>
</dbReference>
<organism evidence="6 7">
    <name type="scientific">Halobacillus mangrovi</name>
    <dbReference type="NCBI Taxonomy" id="402384"/>
    <lineage>
        <taxon>Bacteria</taxon>
        <taxon>Bacillati</taxon>
        <taxon>Bacillota</taxon>
        <taxon>Bacilli</taxon>
        <taxon>Bacillales</taxon>
        <taxon>Bacillaceae</taxon>
        <taxon>Halobacillus</taxon>
    </lineage>
</organism>
<dbReference type="AlphaFoldDB" id="A0A1W5ZTG9"/>